<dbReference type="Pfam" id="PF22493">
    <property type="entry name" value="PUF_NOP9"/>
    <property type="match status" value="1"/>
</dbReference>
<dbReference type="PROSITE" id="PS50303">
    <property type="entry name" value="PUM_HD"/>
    <property type="match status" value="1"/>
</dbReference>
<dbReference type="PANTHER" id="PTHR12537:SF13">
    <property type="entry name" value="PUMILIO HOMOLOGY DOMAIN FAMILY MEMBER 4"/>
    <property type="match status" value="1"/>
</dbReference>
<dbReference type="Pfam" id="PF00806">
    <property type="entry name" value="PUF"/>
    <property type="match status" value="1"/>
</dbReference>
<dbReference type="InterPro" id="IPR033712">
    <property type="entry name" value="Pumilio_RNA-bd"/>
</dbReference>
<dbReference type="PANTHER" id="PTHR12537">
    <property type="entry name" value="RNA BINDING PROTEIN PUMILIO-RELATED"/>
    <property type="match status" value="1"/>
</dbReference>
<dbReference type="InterPro" id="IPR033133">
    <property type="entry name" value="PUM-HD"/>
</dbReference>
<feature type="repeat" description="Pumilio" evidence="2">
    <location>
        <begin position="517"/>
        <end position="552"/>
    </location>
</feature>
<evidence type="ECO:0000313" key="6">
    <source>
        <dbReference type="Proteomes" id="UP000238350"/>
    </source>
</evidence>
<feature type="repeat" description="Pumilio" evidence="2">
    <location>
        <begin position="407"/>
        <end position="443"/>
    </location>
</feature>
<sequence>MEEARHRRRQSMPTVFPTPLTRAISADQLNSTPPQYPSGYGYSEPVTPPCSASQHQSVLFPNIKSQLQQPNSAIAGTPIFQLPEDMLATVPTPAGSTSDHGYAAPYTHGYNRSAVVAPYKSHTRSYSYSPDDVATAMGRVSIDGNALSSPFNNALSSSAPSYRPRALSSGVFDFLETYDSWNRPLLQQPASSQAAMQAPMQPRPPLPTRSSQASLLSVSSASSSNVGNGHYLASPFSLSRSSTQIFSQPLSSSVGPIGQEANYNFPAPPQPMTSELHREPLQVNTSVGAPETSPTTPPRVDDADELGALSRENMNGFLKRRSSADSMSRGGKAMTSPSTKTKSPIRQASSNSTNGSGSTAGKLQDKKQIESLSLSEIYALCRDQRGCRLLQRRLQENNPALVTKIFEATYKHMVSLMSDPFGNYFCQKLVEYCSESQLTSILEIIAPSMKATALNQHGTRALQRTIEVLKLPVQVQLVVNALDGSVVELIRDLNGNHVIQKILLEFDESGSQFIYNAVCRNIIDVGSHRHGCCVLQRCIDYASPTNRHLLVSNIVANTRTLVCDPFGNYVCQYVIALNTPEYTNALGEQMLGSIAELSVQKFSSNVVEKCLRAASPELAEKFVHELIQSRTLHTLLLDSYGNYVIQTALDSCDGESREMLVETVQTALKNTRSPYGRRIMSKLKE</sequence>
<feature type="region of interest" description="Disordered" evidence="3">
    <location>
        <begin position="189"/>
        <end position="225"/>
    </location>
</feature>
<evidence type="ECO:0000259" key="4">
    <source>
        <dbReference type="PROSITE" id="PS50303"/>
    </source>
</evidence>
<organism evidence="5 6">
    <name type="scientific">Wickerhamiella sorbophila</name>
    <dbReference type="NCBI Taxonomy" id="45607"/>
    <lineage>
        <taxon>Eukaryota</taxon>
        <taxon>Fungi</taxon>
        <taxon>Dikarya</taxon>
        <taxon>Ascomycota</taxon>
        <taxon>Saccharomycotina</taxon>
        <taxon>Dipodascomycetes</taxon>
        <taxon>Dipodascales</taxon>
        <taxon>Trichomonascaceae</taxon>
        <taxon>Wickerhamiella</taxon>
    </lineage>
</organism>
<protein>
    <submittedName>
        <fullName evidence="5">Pumilio domain-containing protein C6G9.14</fullName>
    </submittedName>
</protein>
<dbReference type="SMART" id="SM00025">
    <property type="entry name" value="Pumilio"/>
    <property type="match status" value="8"/>
</dbReference>
<feature type="compositionally biased region" description="Polar residues" evidence="3">
    <location>
        <begin position="335"/>
        <end position="347"/>
    </location>
</feature>
<dbReference type="GO" id="GO:0010608">
    <property type="term" value="P:post-transcriptional regulation of gene expression"/>
    <property type="evidence" value="ECO:0007669"/>
    <property type="project" value="TreeGrafter"/>
</dbReference>
<feature type="region of interest" description="Disordered" evidence="3">
    <location>
        <begin position="1"/>
        <end position="53"/>
    </location>
</feature>
<gene>
    <name evidence="5" type="ORF">B9G98_03796</name>
</gene>
<dbReference type="OrthoDB" id="668540at2759"/>
<dbReference type="STRING" id="45607.A0A2T0FMH1"/>
<evidence type="ECO:0000256" key="1">
    <source>
        <dbReference type="ARBA" id="ARBA00022737"/>
    </source>
</evidence>
<evidence type="ECO:0000313" key="5">
    <source>
        <dbReference type="EMBL" id="PRT56176.1"/>
    </source>
</evidence>
<dbReference type="GO" id="GO:0003729">
    <property type="term" value="F:mRNA binding"/>
    <property type="evidence" value="ECO:0007669"/>
    <property type="project" value="TreeGrafter"/>
</dbReference>
<comment type="caution">
    <text evidence="5">The sequence shown here is derived from an EMBL/GenBank/DDBJ whole genome shotgun (WGS) entry which is preliminary data.</text>
</comment>
<feature type="compositionally biased region" description="Basic residues" evidence="3">
    <location>
        <begin position="1"/>
        <end position="10"/>
    </location>
</feature>
<dbReference type="Gene3D" id="1.25.10.10">
    <property type="entry name" value="Leucine-rich Repeat Variant"/>
    <property type="match status" value="1"/>
</dbReference>
<dbReference type="CDD" id="cd07920">
    <property type="entry name" value="Pumilio"/>
    <property type="match status" value="1"/>
</dbReference>
<name>A0A2T0FMH1_9ASCO</name>
<feature type="compositionally biased region" description="Low complexity" evidence="3">
    <location>
        <begin position="189"/>
        <end position="200"/>
    </location>
</feature>
<feature type="region of interest" description="Disordered" evidence="3">
    <location>
        <begin position="313"/>
        <end position="365"/>
    </location>
</feature>
<dbReference type="Proteomes" id="UP000238350">
    <property type="component" value="Unassembled WGS sequence"/>
</dbReference>
<dbReference type="GO" id="GO:0010629">
    <property type="term" value="P:negative regulation of gene expression"/>
    <property type="evidence" value="ECO:0007669"/>
    <property type="project" value="UniProtKB-ARBA"/>
</dbReference>
<reference evidence="5 6" key="1">
    <citation type="submission" date="2017-04" db="EMBL/GenBank/DDBJ databases">
        <title>Genome sequencing of [Candida] sorbophila.</title>
        <authorList>
            <person name="Ahn J.O."/>
        </authorList>
    </citation>
    <scope>NUCLEOTIDE SEQUENCE [LARGE SCALE GENOMIC DNA]</scope>
    <source>
        <strain evidence="5 6">DS02</strain>
    </source>
</reference>
<dbReference type="InterPro" id="IPR001313">
    <property type="entry name" value="Pumilio_RNA-bd_rpt"/>
</dbReference>
<dbReference type="InterPro" id="IPR016024">
    <property type="entry name" value="ARM-type_fold"/>
</dbReference>
<feature type="repeat" description="Pumilio" evidence="2">
    <location>
        <begin position="625"/>
        <end position="662"/>
    </location>
</feature>
<feature type="domain" description="PUM-HD" evidence="4">
    <location>
        <begin position="348"/>
        <end position="685"/>
    </location>
</feature>
<feature type="compositionally biased region" description="Low complexity" evidence="3">
    <location>
        <begin position="348"/>
        <end position="361"/>
    </location>
</feature>
<dbReference type="GO" id="GO:0005737">
    <property type="term" value="C:cytoplasm"/>
    <property type="evidence" value="ECO:0007669"/>
    <property type="project" value="TreeGrafter"/>
</dbReference>
<proteinExistence type="predicted"/>
<feature type="compositionally biased region" description="Low complexity" evidence="3">
    <location>
        <begin position="210"/>
        <end position="225"/>
    </location>
</feature>
<evidence type="ECO:0000256" key="2">
    <source>
        <dbReference type="PROSITE-ProRule" id="PRU00317"/>
    </source>
</evidence>
<dbReference type="AlphaFoldDB" id="A0A2T0FMH1"/>
<feature type="repeat" description="Pumilio" evidence="2">
    <location>
        <begin position="589"/>
        <end position="624"/>
    </location>
</feature>
<dbReference type="SUPFAM" id="SSF48371">
    <property type="entry name" value="ARM repeat"/>
    <property type="match status" value="1"/>
</dbReference>
<dbReference type="InterPro" id="IPR011989">
    <property type="entry name" value="ARM-like"/>
</dbReference>
<dbReference type="GeneID" id="36517544"/>
<dbReference type="EMBL" id="NDIQ01000022">
    <property type="protein sequence ID" value="PRT56176.1"/>
    <property type="molecule type" value="Genomic_DNA"/>
</dbReference>
<feature type="repeat" description="Pumilio" evidence="2">
    <location>
        <begin position="481"/>
        <end position="516"/>
    </location>
</feature>
<dbReference type="FunFam" id="1.25.10.10:FF:000237">
    <property type="entry name" value="Pumilio homolog 9"/>
    <property type="match status" value="1"/>
</dbReference>
<keyword evidence="6" id="KW-1185">Reference proteome</keyword>
<dbReference type="RefSeq" id="XP_024666121.1">
    <property type="nucleotide sequence ID" value="XM_024810353.1"/>
</dbReference>
<evidence type="ECO:0000256" key="3">
    <source>
        <dbReference type="SAM" id="MobiDB-lite"/>
    </source>
</evidence>
<keyword evidence="1" id="KW-0677">Repeat</keyword>
<dbReference type="PROSITE" id="PS50302">
    <property type="entry name" value="PUM"/>
    <property type="match status" value="5"/>
</dbReference>
<accession>A0A2T0FMH1</accession>